<dbReference type="InterPro" id="IPR011701">
    <property type="entry name" value="MFS"/>
</dbReference>
<feature type="transmembrane region" description="Helical" evidence="4">
    <location>
        <begin position="396"/>
        <end position="416"/>
    </location>
</feature>
<sequence length="458" mass="49681">MINERNLTLDHPSTDKASSNQEALSYVGNHSRQNSDATEVEVDEKAVATNENSIPQIIDEEDQHDGGYGWFVVLGAFFVQVTSFGVMQDYYEQHLFGKDSKTTLNLSFVGTLALICLNAFGPVAQILVSVLSIRPVLIFGTICIGLGLEMASLSSQIWHLYLTQGILFGIGASCIYMAIMGVAPQWFNKRRGLALGLVASGSGIGGLVIPLIMNAINNSLGPGWTYRILGFICLFCDGMACILIRERNPPPKTRKHFSQIVQFSVLKNPDYVLFAIGSNIGLFGYFIPYFFLPSYATHVGLTDIQGSTLVTVSAAGNFVGRVAIGLLADRIGKINSNLIFVIITSLSSFLIWTFANSYGSLMAFSVVFGLTSGAYFAQISPITASILGMKQLSSGLSLLLLTNVIPVFGPNIASAIESGVNSTPFFSYKMFTGVAYLLSAVFILTLRLRLSRRLFVKV</sequence>
<feature type="compositionally biased region" description="Polar residues" evidence="3">
    <location>
        <begin position="15"/>
        <end position="37"/>
    </location>
</feature>
<dbReference type="Gene3D" id="1.20.1250.20">
    <property type="entry name" value="MFS general substrate transporter like domains"/>
    <property type="match status" value="2"/>
</dbReference>
<dbReference type="GO" id="GO:0022857">
    <property type="term" value="F:transmembrane transporter activity"/>
    <property type="evidence" value="ECO:0007669"/>
    <property type="project" value="InterPro"/>
</dbReference>
<feature type="transmembrane region" description="Helical" evidence="4">
    <location>
        <begin position="224"/>
        <end position="244"/>
    </location>
</feature>
<dbReference type="PANTHER" id="PTHR11360:SF284">
    <property type="entry name" value="EG:103B4.3 PROTEIN-RELATED"/>
    <property type="match status" value="1"/>
</dbReference>
<feature type="domain" description="Major facilitator superfamily (MFS) profile" evidence="5">
    <location>
        <begin position="270"/>
        <end position="458"/>
    </location>
</feature>
<feature type="transmembrane region" description="Helical" evidence="4">
    <location>
        <begin position="336"/>
        <end position="355"/>
    </location>
</feature>
<feature type="region of interest" description="Disordered" evidence="3">
    <location>
        <begin position="1"/>
        <end position="39"/>
    </location>
</feature>
<dbReference type="AlphaFoldDB" id="A0A1X0RFH1"/>
<dbReference type="InterPro" id="IPR050327">
    <property type="entry name" value="Proton-linked_MCT"/>
</dbReference>
<dbReference type="EMBL" id="KV921862">
    <property type="protein sequence ID" value="ORE10760.1"/>
    <property type="molecule type" value="Genomic_DNA"/>
</dbReference>
<feature type="transmembrane region" description="Helical" evidence="4">
    <location>
        <begin position="271"/>
        <end position="292"/>
    </location>
</feature>
<dbReference type="InterPro" id="IPR036259">
    <property type="entry name" value="MFS_trans_sf"/>
</dbReference>
<feature type="transmembrane region" description="Helical" evidence="4">
    <location>
        <begin position="304"/>
        <end position="324"/>
    </location>
</feature>
<dbReference type="PANTHER" id="PTHR11360">
    <property type="entry name" value="MONOCARBOXYLATE TRANSPORTER"/>
    <property type="match status" value="1"/>
</dbReference>
<dbReference type="SUPFAM" id="SSF103473">
    <property type="entry name" value="MFS general substrate transporter"/>
    <property type="match status" value="1"/>
</dbReference>
<keyword evidence="4" id="KW-0812">Transmembrane</keyword>
<dbReference type="InterPro" id="IPR020846">
    <property type="entry name" value="MFS_dom"/>
</dbReference>
<name>A0A1X0RFH1_RHIZD</name>
<feature type="transmembrane region" description="Helical" evidence="4">
    <location>
        <begin position="192"/>
        <end position="212"/>
    </location>
</feature>
<evidence type="ECO:0000259" key="5">
    <source>
        <dbReference type="PROSITE" id="PS50850"/>
    </source>
</evidence>
<comment type="subcellular location">
    <subcellularLocation>
        <location evidence="1">Membrane</location>
        <topology evidence="1">Multi-pass membrane protein</topology>
    </subcellularLocation>
</comment>
<feature type="transmembrane region" description="Helical" evidence="4">
    <location>
        <begin position="68"/>
        <end position="86"/>
    </location>
</feature>
<feature type="transmembrane region" description="Helical" evidence="4">
    <location>
        <begin position="106"/>
        <end position="128"/>
    </location>
</feature>
<evidence type="ECO:0000256" key="2">
    <source>
        <dbReference type="ARBA" id="ARBA00006727"/>
    </source>
</evidence>
<evidence type="ECO:0000256" key="1">
    <source>
        <dbReference type="ARBA" id="ARBA00004141"/>
    </source>
</evidence>
<evidence type="ECO:0000313" key="6">
    <source>
        <dbReference type="EMBL" id="ORE10760.1"/>
    </source>
</evidence>
<keyword evidence="4" id="KW-0472">Membrane</keyword>
<protein>
    <submittedName>
        <fullName evidence="6">MFS general substrate transporter</fullName>
    </submittedName>
</protein>
<feature type="transmembrane region" description="Helical" evidence="4">
    <location>
        <begin position="428"/>
        <end position="448"/>
    </location>
</feature>
<organism evidence="6">
    <name type="scientific">Rhizopus microsporus var. microsporus</name>
    <dbReference type="NCBI Taxonomy" id="86635"/>
    <lineage>
        <taxon>Eukaryota</taxon>
        <taxon>Fungi</taxon>
        <taxon>Fungi incertae sedis</taxon>
        <taxon>Mucoromycota</taxon>
        <taxon>Mucoromycotina</taxon>
        <taxon>Mucoromycetes</taxon>
        <taxon>Mucorales</taxon>
        <taxon>Mucorineae</taxon>
        <taxon>Rhizopodaceae</taxon>
        <taxon>Rhizopus</taxon>
    </lineage>
</organism>
<evidence type="ECO:0000256" key="3">
    <source>
        <dbReference type="SAM" id="MobiDB-lite"/>
    </source>
</evidence>
<dbReference type="Pfam" id="PF07690">
    <property type="entry name" value="MFS_1"/>
    <property type="match status" value="1"/>
</dbReference>
<accession>A0A1X0RFH1</accession>
<evidence type="ECO:0000256" key="4">
    <source>
        <dbReference type="SAM" id="Phobius"/>
    </source>
</evidence>
<dbReference type="CDD" id="cd17352">
    <property type="entry name" value="MFS_MCT_SLC16"/>
    <property type="match status" value="1"/>
</dbReference>
<dbReference type="VEuPathDB" id="FungiDB:BCV72DRAFT_301513"/>
<feature type="transmembrane region" description="Helical" evidence="4">
    <location>
        <begin position="135"/>
        <end position="154"/>
    </location>
</feature>
<reference evidence="6" key="1">
    <citation type="journal article" date="2016" name="Proc. Natl. Acad. Sci. U.S.A.">
        <title>Lipid metabolic changes in an early divergent fungus govern the establishment of a mutualistic symbiosis with endobacteria.</title>
        <authorList>
            <person name="Lastovetsky O.A."/>
            <person name="Gaspar M.L."/>
            <person name="Mondo S.J."/>
            <person name="LaButti K.M."/>
            <person name="Sandor L."/>
            <person name="Grigoriev I.V."/>
            <person name="Henry S.A."/>
            <person name="Pawlowska T.E."/>
        </authorList>
    </citation>
    <scope>NUCLEOTIDE SEQUENCE [LARGE SCALE GENOMIC DNA]</scope>
    <source>
        <strain evidence="6">ATCC 52814</strain>
    </source>
</reference>
<feature type="transmembrane region" description="Helical" evidence="4">
    <location>
        <begin position="160"/>
        <end position="180"/>
    </location>
</feature>
<dbReference type="PROSITE" id="PS50850">
    <property type="entry name" value="MFS"/>
    <property type="match status" value="1"/>
</dbReference>
<dbReference type="Proteomes" id="UP000242414">
    <property type="component" value="Unassembled WGS sequence"/>
</dbReference>
<gene>
    <name evidence="6" type="ORF">BCV72DRAFT_301513</name>
</gene>
<comment type="similarity">
    <text evidence="2">Belongs to the major facilitator superfamily. Monocarboxylate porter (TC 2.A.1.13) family.</text>
</comment>
<dbReference type="GO" id="GO:0016020">
    <property type="term" value="C:membrane"/>
    <property type="evidence" value="ECO:0007669"/>
    <property type="project" value="UniProtKB-SubCell"/>
</dbReference>
<feature type="transmembrane region" description="Helical" evidence="4">
    <location>
        <begin position="361"/>
        <end position="384"/>
    </location>
</feature>
<keyword evidence="4" id="KW-1133">Transmembrane helix</keyword>
<proteinExistence type="inferred from homology"/>
<dbReference type="OrthoDB" id="6499973at2759"/>